<reference evidence="15" key="1">
    <citation type="submission" date="2019-01" db="EMBL/GenBank/DDBJ databases">
        <authorList>
            <person name="Graves T."/>
            <person name="Eichler E.E."/>
            <person name="Wilson R.K."/>
        </authorList>
    </citation>
    <scope>NUCLEOTIDE SEQUENCE [LARGE SCALE GENOMIC DNA]</scope>
    <source>
        <strain evidence="15">17573</strain>
    </source>
</reference>
<feature type="domain" description="Immunoglobulin V-set" evidence="14">
    <location>
        <begin position="21"/>
        <end position="104"/>
    </location>
</feature>
<feature type="compositionally biased region" description="Low complexity" evidence="12">
    <location>
        <begin position="219"/>
        <end position="237"/>
    </location>
</feature>
<name>A0A5F7ZYP2_MACMU</name>
<keyword evidence="8" id="KW-1015">Disulfide bond</keyword>
<dbReference type="GO" id="GO:0002757">
    <property type="term" value="P:immune response-activating signaling pathway"/>
    <property type="evidence" value="ECO:0000318"/>
    <property type="project" value="GO_Central"/>
</dbReference>
<reference evidence="15" key="3">
    <citation type="submission" date="2025-09" db="UniProtKB">
        <authorList>
            <consortium name="Ensembl"/>
        </authorList>
    </citation>
    <scope>IDENTIFICATION</scope>
    <source>
        <strain evidence="15">17573</strain>
    </source>
</reference>
<dbReference type="GO" id="GO:0005886">
    <property type="term" value="C:plasma membrane"/>
    <property type="evidence" value="ECO:0000318"/>
    <property type="project" value="GO_Central"/>
</dbReference>
<keyword evidence="5" id="KW-0391">Immunity</keyword>
<dbReference type="InParanoid" id="A0A5F7ZYP2"/>
<dbReference type="PANTHER" id="PTHR11860">
    <property type="entry name" value="POLYMERIC-IMMUNOGLOBULIN RECEPTOR"/>
    <property type="match status" value="1"/>
</dbReference>
<dbReference type="Gene3D" id="2.60.40.10">
    <property type="entry name" value="Immunoglobulins"/>
    <property type="match status" value="1"/>
</dbReference>
<dbReference type="Proteomes" id="UP000006718">
    <property type="component" value="Unassembled WGS sequence"/>
</dbReference>
<dbReference type="AlphaFoldDB" id="A0A5F7ZYP2"/>
<evidence type="ECO:0000256" key="6">
    <source>
        <dbReference type="ARBA" id="ARBA00022989"/>
    </source>
</evidence>
<keyword evidence="6" id="KW-1133">Transmembrane helix</keyword>
<evidence type="ECO:0000256" key="4">
    <source>
        <dbReference type="ARBA" id="ARBA00022729"/>
    </source>
</evidence>
<evidence type="ECO:0000256" key="1">
    <source>
        <dbReference type="ARBA" id="ARBA00004251"/>
    </source>
</evidence>
<evidence type="ECO:0000256" key="2">
    <source>
        <dbReference type="ARBA" id="ARBA00022475"/>
    </source>
</evidence>
<dbReference type="GeneTree" id="ENSGT00940000162729"/>
<reference evidence="15" key="2">
    <citation type="submission" date="2025-08" db="UniProtKB">
        <authorList>
            <consortium name="Ensembl"/>
        </authorList>
    </citation>
    <scope>IDENTIFICATION</scope>
    <source>
        <strain evidence="15">17573</strain>
    </source>
</reference>
<evidence type="ECO:0000256" key="9">
    <source>
        <dbReference type="ARBA" id="ARBA00023170"/>
    </source>
</evidence>
<evidence type="ECO:0000256" key="10">
    <source>
        <dbReference type="ARBA" id="ARBA00023319"/>
    </source>
</evidence>
<protein>
    <recommendedName>
        <fullName evidence="14">Immunoglobulin V-set domain-containing protein</fullName>
    </recommendedName>
</protein>
<evidence type="ECO:0000256" key="5">
    <source>
        <dbReference type="ARBA" id="ARBA00022859"/>
    </source>
</evidence>
<dbReference type="InterPro" id="IPR050671">
    <property type="entry name" value="CD300_family_receptors"/>
</dbReference>
<evidence type="ECO:0000256" key="11">
    <source>
        <dbReference type="ARBA" id="ARBA00043958"/>
    </source>
</evidence>
<evidence type="ECO:0000256" key="12">
    <source>
        <dbReference type="SAM" id="MobiDB-lite"/>
    </source>
</evidence>
<keyword evidence="3" id="KW-0812">Transmembrane</keyword>
<dbReference type="GO" id="GO:0004888">
    <property type="term" value="F:transmembrane signaling receptor activity"/>
    <property type="evidence" value="ECO:0000318"/>
    <property type="project" value="GO_Central"/>
</dbReference>
<keyword evidence="16" id="KW-1185">Reference proteome</keyword>
<comment type="similarity">
    <text evidence="11">Belongs to the CD300 family.</text>
</comment>
<dbReference type="Ensembl" id="ENSMMUT00000079404.1">
    <property type="protein sequence ID" value="ENSMMUP00000070778.1"/>
    <property type="gene ID" value="ENSMMUG00000065114.1"/>
</dbReference>
<dbReference type="PANTHER" id="PTHR11860:SF101">
    <property type="entry name" value="CMRF35-LIKE MOLECULE 1"/>
    <property type="match status" value="1"/>
</dbReference>
<keyword evidence="10" id="KW-0393">Immunoglobulin domain</keyword>
<keyword evidence="4 13" id="KW-0732">Signal</keyword>
<evidence type="ECO:0000256" key="8">
    <source>
        <dbReference type="ARBA" id="ARBA00023157"/>
    </source>
</evidence>
<evidence type="ECO:0000256" key="3">
    <source>
        <dbReference type="ARBA" id="ARBA00022692"/>
    </source>
</evidence>
<comment type="subcellular location">
    <subcellularLocation>
        <location evidence="1">Cell membrane</location>
        <topology evidence="1">Single-pass type I membrane protein</topology>
    </subcellularLocation>
</comment>
<evidence type="ECO:0000256" key="7">
    <source>
        <dbReference type="ARBA" id="ARBA00023136"/>
    </source>
</evidence>
<keyword evidence="9" id="KW-0675">Receptor</keyword>
<evidence type="ECO:0000256" key="13">
    <source>
        <dbReference type="SAM" id="SignalP"/>
    </source>
</evidence>
<feature type="chain" id="PRO_5023893328" description="Immunoglobulin V-set domain-containing protein" evidence="13">
    <location>
        <begin position="18"/>
        <end position="237"/>
    </location>
</feature>
<organism evidence="15 16">
    <name type="scientific">Macaca mulatta</name>
    <name type="common">Rhesus macaque</name>
    <dbReference type="NCBI Taxonomy" id="9544"/>
    <lineage>
        <taxon>Eukaryota</taxon>
        <taxon>Metazoa</taxon>
        <taxon>Chordata</taxon>
        <taxon>Craniata</taxon>
        <taxon>Vertebrata</taxon>
        <taxon>Euteleostomi</taxon>
        <taxon>Mammalia</taxon>
        <taxon>Eutheria</taxon>
        <taxon>Euarchontoglires</taxon>
        <taxon>Primates</taxon>
        <taxon>Haplorrhini</taxon>
        <taxon>Catarrhini</taxon>
        <taxon>Cercopithecidae</taxon>
        <taxon>Cercopithecinae</taxon>
        <taxon>Macaca</taxon>
    </lineage>
</organism>
<evidence type="ECO:0000313" key="15">
    <source>
        <dbReference type="Ensembl" id="ENSMMUP00000070778.1"/>
    </source>
</evidence>
<feature type="signal peptide" evidence="13">
    <location>
        <begin position="1"/>
        <end position="17"/>
    </location>
</feature>
<feature type="region of interest" description="Disordered" evidence="12">
    <location>
        <begin position="119"/>
        <end position="237"/>
    </location>
</feature>
<accession>A0A5F7ZYP2</accession>
<dbReference type="InterPro" id="IPR036179">
    <property type="entry name" value="Ig-like_dom_sf"/>
</dbReference>
<dbReference type="OMA" id="DMTRTQG"/>
<keyword evidence="7" id="KW-0472">Membrane</keyword>
<dbReference type="VEuPathDB" id="HostDB:ENSMMUG00000065114"/>
<dbReference type="InterPro" id="IPR013106">
    <property type="entry name" value="Ig_V-set"/>
</dbReference>
<dbReference type="Pfam" id="PF07686">
    <property type="entry name" value="V-set"/>
    <property type="match status" value="1"/>
</dbReference>
<dbReference type="STRING" id="9544.ENSMMUP00000070778"/>
<evidence type="ECO:0000313" key="16">
    <source>
        <dbReference type="Proteomes" id="UP000006718"/>
    </source>
</evidence>
<dbReference type="Bgee" id="ENSMMUG00000065114">
    <property type="expression patterns" value="Expressed in cerebellum and 5 other cell types or tissues"/>
</dbReference>
<sequence length="237" mass="25367">MWHSLALLLLILPGRFSIDGPEAVWGTEWDSLTVQCDYDQGWETYSKWWYCGNKILVTITGSEQTAGRDRGSIRDNRKHRVFTIIMKMLRRSDTDTYWCGIERTGTDLGVQVAMTVYPANPRKSSEPTTTDVAAPGTEDTAAPGTEDTAGSGTMDTALPRKAETAVPGKRNTAVPGTADTASPGTADTAEPLRTTTPTVLASWPSLTQSTNSTQPTALTSPSPGSCSATSTSCSRSP</sequence>
<keyword evidence="2" id="KW-1003">Cell membrane</keyword>
<dbReference type="InterPro" id="IPR013783">
    <property type="entry name" value="Ig-like_fold"/>
</dbReference>
<dbReference type="SMR" id="A0A5F7ZYP2"/>
<feature type="compositionally biased region" description="Polar residues" evidence="12">
    <location>
        <begin position="193"/>
        <end position="218"/>
    </location>
</feature>
<proteinExistence type="inferred from homology"/>
<evidence type="ECO:0000259" key="14">
    <source>
        <dbReference type="Pfam" id="PF07686"/>
    </source>
</evidence>
<dbReference type="SUPFAM" id="SSF48726">
    <property type="entry name" value="Immunoglobulin"/>
    <property type="match status" value="1"/>
</dbReference>